<dbReference type="SUPFAM" id="SSF51182">
    <property type="entry name" value="RmlC-like cupins"/>
    <property type="match status" value="1"/>
</dbReference>
<comment type="caution">
    <text evidence="3">The sequence shown here is derived from an EMBL/GenBank/DDBJ whole genome shotgun (WGS) entry which is preliminary data.</text>
</comment>
<gene>
    <name evidence="3" type="ORF">FEM33_15185</name>
</gene>
<evidence type="ECO:0000313" key="3">
    <source>
        <dbReference type="EMBL" id="KAA6438913.1"/>
    </source>
</evidence>
<evidence type="ECO:0000313" key="4">
    <source>
        <dbReference type="Proteomes" id="UP000323994"/>
    </source>
</evidence>
<sequence>MTMQRKLVHILFLLIISMNANAQQAVARKDLLAVTFDSRAVDNVQAKEITMGAAQRAPLHRHPCPVVGYITEGTLIYQIQGQPAQTLNKGDAFYEPAETEIARFDNASASAPLKFIVFYLSTGEQPLIEILTKASNK</sequence>
<evidence type="ECO:0000259" key="2">
    <source>
        <dbReference type="Pfam" id="PF07883"/>
    </source>
</evidence>
<feature type="domain" description="Cupin type-2" evidence="2">
    <location>
        <begin position="51"/>
        <end position="118"/>
    </location>
</feature>
<dbReference type="InterPro" id="IPR013096">
    <property type="entry name" value="Cupin_2"/>
</dbReference>
<keyword evidence="1" id="KW-0732">Signal</keyword>
<protein>
    <submittedName>
        <fullName evidence="3">Cupin domain-containing protein</fullName>
    </submittedName>
</protein>
<dbReference type="Pfam" id="PF07883">
    <property type="entry name" value="Cupin_2"/>
    <property type="match status" value="1"/>
</dbReference>
<dbReference type="Gene3D" id="2.60.120.10">
    <property type="entry name" value="Jelly Rolls"/>
    <property type="match status" value="1"/>
</dbReference>
<evidence type="ECO:0000256" key="1">
    <source>
        <dbReference type="SAM" id="SignalP"/>
    </source>
</evidence>
<reference evidence="3 4" key="1">
    <citation type="submission" date="2019-05" db="EMBL/GenBank/DDBJ databases">
        <authorList>
            <person name="Qu J.-H."/>
        </authorList>
    </citation>
    <scope>NUCLEOTIDE SEQUENCE [LARGE SCALE GENOMIC DNA]</scope>
    <source>
        <strain evidence="3 4">NS28</strain>
    </source>
</reference>
<organism evidence="3 4">
    <name type="scientific">Dyadobacter flavalbus</name>
    <dbReference type="NCBI Taxonomy" id="2579942"/>
    <lineage>
        <taxon>Bacteria</taxon>
        <taxon>Pseudomonadati</taxon>
        <taxon>Bacteroidota</taxon>
        <taxon>Cytophagia</taxon>
        <taxon>Cytophagales</taxon>
        <taxon>Spirosomataceae</taxon>
        <taxon>Dyadobacter</taxon>
    </lineage>
</organism>
<keyword evidence="4" id="KW-1185">Reference proteome</keyword>
<accession>A0A5M8QWY7</accession>
<proteinExistence type="predicted"/>
<dbReference type="InterPro" id="IPR014710">
    <property type="entry name" value="RmlC-like_jellyroll"/>
</dbReference>
<dbReference type="EMBL" id="VBSN01000041">
    <property type="protein sequence ID" value="KAA6438913.1"/>
    <property type="molecule type" value="Genomic_DNA"/>
</dbReference>
<feature type="signal peptide" evidence="1">
    <location>
        <begin position="1"/>
        <end position="22"/>
    </location>
</feature>
<dbReference type="AlphaFoldDB" id="A0A5M8QWY7"/>
<dbReference type="PANTHER" id="PTHR38599">
    <property type="entry name" value="CUPIN DOMAIN PROTEIN (AFU_ORTHOLOGUE AFUA_3G13620)"/>
    <property type="match status" value="1"/>
</dbReference>
<dbReference type="Proteomes" id="UP000323994">
    <property type="component" value="Unassembled WGS sequence"/>
</dbReference>
<dbReference type="PANTHER" id="PTHR38599:SF1">
    <property type="entry name" value="CUPIN DOMAIN PROTEIN (AFU_ORTHOLOGUE AFUA_3G13620)"/>
    <property type="match status" value="1"/>
</dbReference>
<feature type="chain" id="PRO_5024448341" evidence="1">
    <location>
        <begin position="23"/>
        <end position="137"/>
    </location>
</feature>
<name>A0A5M8QWY7_9BACT</name>
<dbReference type="InterPro" id="IPR011051">
    <property type="entry name" value="RmlC_Cupin_sf"/>
</dbReference>